<dbReference type="SUPFAM" id="SSF89392">
    <property type="entry name" value="Prokaryotic lipoproteins and lipoprotein localization factors"/>
    <property type="match status" value="1"/>
</dbReference>
<feature type="region of interest" description="Disordered" evidence="1">
    <location>
        <begin position="285"/>
        <end position="305"/>
    </location>
</feature>
<dbReference type="Proteomes" id="UP000029864">
    <property type="component" value="Unassembled WGS sequence"/>
</dbReference>
<sequence>MVPRTSVKWLPAIVVPAVIAVGVIAVPLQAGAAIDLPDKTAEQILLMVNDSTVTAFSGALEQSSDIGLPDVDLGAGMSGSLPEAAGAGAVTSALEFLTGSHEARVYVDGADRTRVQILDKMDERDLIVNGTDAWTYDSQTNEVSHLAIPAELKSSWKDKAAAREAQAPTGLATPAQIAEHFLTEINPTTAVSVGNDGTVAGRTVYELVLNPNTSDTLVESVTIAVDSETGLPLRVTVAAVGQKAPAFQLGFTSLDLSVPSADRFDFTPPAGATVTEVPVPTAADMEKMKSEAPQSDAAPVEPTSDLPVIAGSGWDAVAEIAASSVPAELSANPLLAQLTTEVTGGRALSTSLVNVFLATDGRVFVGSVPLERLQAAAAVQ</sequence>
<gene>
    <name evidence="2" type="ORF">GY21_13950</name>
</gene>
<name>A0A099J305_9MICO</name>
<dbReference type="PANTHER" id="PTHR37507">
    <property type="entry name" value="SPORULATION PROTEIN YDCC"/>
    <property type="match status" value="1"/>
</dbReference>
<evidence type="ECO:0000256" key="1">
    <source>
        <dbReference type="SAM" id="MobiDB-lite"/>
    </source>
</evidence>
<dbReference type="EMBL" id="JPXF01000061">
    <property type="protein sequence ID" value="KGJ72661.1"/>
    <property type="molecule type" value="Genomic_DNA"/>
</dbReference>
<evidence type="ECO:0000313" key="2">
    <source>
        <dbReference type="EMBL" id="KGJ72661.1"/>
    </source>
</evidence>
<accession>A0A099J305</accession>
<protein>
    <recommendedName>
        <fullName evidence="4">MucB/RseB N-terminal domain-containing protein</fullName>
    </recommendedName>
</protein>
<organism evidence="2 3">
    <name type="scientific">Cryobacterium roopkundense</name>
    <dbReference type="NCBI Taxonomy" id="1001240"/>
    <lineage>
        <taxon>Bacteria</taxon>
        <taxon>Bacillati</taxon>
        <taxon>Actinomycetota</taxon>
        <taxon>Actinomycetes</taxon>
        <taxon>Micrococcales</taxon>
        <taxon>Microbacteriaceae</taxon>
        <taxon>Cryobacterium</taxon>
    </lineage>
</organism>
<dbReference type="InterPro" id="IPR029046">
    <property type="entry name" value="LolA/LolB/LppX"/>
</dbReference>
<comment type="caution">
    <text evidence="2">The sequence shown here is derived from an EMBL/GenBank/DDBJ whole genome shotgun (WGS) entry which is preliminary data.</text>
</comment>
<evidence type="ECO:0000313" key="3">
    <source>
        <dbReference type="Proteomes" id="UP000029864"/>
    </source>
</evidence>
<dbReference type="InterPro" id="IPR052944">
    <property type="entry name" value="Sporulation_related"/>
</dbReference>
<reference evidence="2 3" key="1">
    <citation type="submission" date="2014-08" db="EMBL/GenBank/DDBJ databases">
        <authorList>
            <person name="Sisinthy S."/>
        </authorList>
    </citation>
    <scope>NUCLEOTIDE SEQUENCE [LARGE SCALE GENOMIC DNA]</scope>
    <source>
        <strain evidence="2 3">RuG17</strain>
    </source>
</reference>
<dbReference type="Pfam" id="PF09865">
    <property type="entry name" value="DUF2092"/>
    <property type="match status" value="1"/>
</dbReference>
<proteinExistence type="predicted"/>
<keyword evidence="3" id="KW-1185">Reference proteome</keyword>
<dbReference type="STRING" id="1001240.GY21_13950"/>
<dbReference type="eggNOG" id="COG2834">
    <property type="taxonomic scope" value="Bacteria"/>
</dbReference>
<dbReference type="Gene3D" id="2.50.20.10">
    <property type="entry name" value="Lipoprotein localisation LolA/LolB/LppX"/>
    <property type="match status" value="1"/>
</dbReference>
<evidence type="ECO:0008006" key="4">
    <source>
        <dbReference type="Google" id="ProtNLM"/>
    </source>
</evidence>
<dbReference type="PANTHER" id="PTHR37507:SF2">
    <property type="entry name" value="SPORULATION PROTEIN YDCC"/>
    <property type="match status" value="1"/>
</dbReference>
<dbReference type="InterPro" id="IPR019207">
    <property type="entry name" value="DUF2092"/>
</dbReference>
<dbReference type="AlphaFoldDB" id="A0A099J305"/>